<dbReference type="GeneTree" id="ENSGT00950000182912"/>
<evidence type="ECO:0000313" key="3">
    <source>
        <dbReference type="Proteomes" id="UP000694548"/>
    </source>
</evidence>
<feature type="compositionally biased region" description="Basic and acidic residues" evidence="1">
    <location>
        <begin position="214"/>
        <end position="227"/>
    </location>
</feature>
<evidence type="ECO:0000256" key="1">
    <source>
        <dbReference type="SAM" id="MobiDB-lite"/>
    </source>
</evidence>
<organism evidence="2 3">
    <name type="scientific">Nothobranchius furzeri</name>
    <name type="common">Turquoise killifish</name>
    <dbReference type="NCBI Taxonomy" id="105023"/>
    <lineage>
        <taxon>Eukaryota</taxon>
        <taxon>Metazoa</taxon>
        <taxon>Chordata</taxon>
        <taxon>Craniata</taxon>
        <taxon>Vertebrata</taxon>
        <taxon>Euteleostomi</taxon>
        <taxon>Actinopterygii</taxon>
        <taxon>Neopterygii</taxon>
        <taxon>Teleostei</taxon>
        <taxon>Neoteleostei</taxon>
        <taxon>Acanthomorphata</taxon>
        <taxon>Ovalentaria</taxon>
        <taxon>Atherinomorphae</taxon>
        <taxon>Cyprinodontiformes</taxon>
        <taxon>Nothobranchiidae</taxon>
        <taxon>Nothobranchius</taxon>
    </lineage>
</organism>
<proteinExistence type="predicted"/>
<reference evidence="2" key="2">
    <citation type="submission" date="2025-08" db="UniProtKB">
        <authorList>
            <consortium name="Ensembl"/>
        </authorList>
    </citation>
    <scope>IDENTIFICATION</scope>
</reference>
<dbReference type="PANTHER" id="PTHR31025">
    <property type="entry name" value="SI:CH211-196P9.1-RELATED"/>
    <property type="match status" value="1"/>
</dbReference>
<dbReference type="Proteomes" id="UP000694548">
    <property type="component" value="Chromosome sgr01"/>
</dbReference>
<accession>A0A8C6KEL5</accession>
<dbReference type="Ensembl" id="ENSNFUT00015004160.1">
    <property type="protein sequence ID" value="ENSNFUP00015003932.1"/>
    <property type="gene ID" value="ENSNFUG00015001988.1"/>
</dbReference>
<keyword evidence="3" id="KW-1185">Reference proteome</keyword>
<dbReference type="PANTHER" id="PTHR31025:SF19">
    <property type="entry name" value="SI:CH73-42K18.1-RELATED"/>
    <property type="match status" value="1"/>
</dbReference>
<reference evidence="2" key="1">
    <citation type="submission" date="2014-08" db="EMBL/GenBank/DDBJ databases">
        <authorList>
            <person name="Senf B."/>
            <person name="Petzold A."/>
            <person name="Downie B.R."/>
            <person name="Koch P."/>
            <person name="Platzer M."/>
        </authorList>
    </citation>
    <scope>NUCLEOTIDE SEQUENCE [LARGE SCALE GENOMIC DNA]</scope>
    <source>
        <strain evidence="2">GRZ</strain>
    </source>
</reference>
<dbReference type="AlphaFoldDB" id="A0A8C6KEL5"/>
<sequence length="382" mass="43424">MAPSLLLHVHVSADMVRKLTLFLRPESVDKLKDIIKQKFNLDCDFSLSYEDPDFDGQLCSLVDIEELPQKAVAKVIRPESDDSSVSSDDSTILPHAMTPGRLERWPQDFPIPTFSYEVELILSDGDVSYERTGKVLKLSRGQKHAILEALAAKMHSFKAYPSDREVSMVAKALVTKYPCLMEPGSQTGWYGWKNSLNRAGFQEVAVNSGKRSRNGPDKQPPHTDIKRPRRAEVNSLRNFPRGQDVVSLEQLRPQIVDEVRKTEKDHALITKLIHNTFALRRKEIISDDLPVVDILDRWLALKMESHICAEFHRITNPNLKNHFFAVLDQHAPRLQSLFRKKAARAGKVSDVLLPLMQEQVDVRVQRAAMLHTLPVSQNMQTL</sequence>
<reference evidence="2" key="3">
    <citation type="submission" date="2025-09" db="UniProtKB">
        <authorList>
            <consortium name="Ensembl"/>
        </authorList>
    </citation>
    <scope>IDENTIFICATION</scope>
</reference>
<protein>
    <submittedName>
        <fullName evidence="2">Uncharacterized protein</fullName>
    </submittedName>
</protein>
<evidence type="ECO:0000313" key="2">
    <source>
        <dbReference type="Ensembl" id="ENSNFUP00015003932.1"/>
    </source>
</evidence>
<feature type="region of interest" description="Disordered" evidence="1">
    <location>
        <begin position="205"/>
        <end position="227"/>
    </location>
</feature>
<name>A0A8C6KEL5_NOTFU</name>